<evidence type="ECO:0000313" key="3">
    <source>
        <dbReference type="Proteomes" id="UP000002012"/>
    </source>
</evidence>
<evidence type="ECO:0000313" key="2">
    <source>
        <dbReference type="EMBL" id="ADD68738.1"/>
    </source>
</evidence>
<keyword evidence="3" id="KW-1185">Reference proteome</keyword>
<sequence length="137" mass="15220" precursor="true">MKKIIILLTICSLVTVNCAYSGKDMQYSIIHTNKEFNKALSSATVINSWGQYQAFLMKRAVKLKDPLAGVDFDKNSVLLIYTGAECPGCGMELISVKERFGYIEATGKITPPDAGDPPMYFLKIKKTDKQAKFVRAD</sequence>
<dbReference type="PaxDb" id="522772-Dacet_1975"/>
<dbReference type="Proteomes" id="UP000002012">
    <property type="component" value="Chromosome"/>
</dbReference>
<dbReference type="EMBL" id="CP001968">
    <property type="protein sequence ID" value="ADD68738.1"/>
    <property type="molecule type" value="Genomic_DNA"/>
</dbReference>
<protein>
    <recommendedName>
        <fullName evidence="4">Lipoprotein</fullName>
    </recommendedName>
</protein>
<proteinExistence type="predicted"/>
<dbReference type="KEGG" id="dap:Dacet_1975"/>
<gene>
    <name evidence="2" type="ordered locus">Dacet_1975</name>
</gene>
<evidence type="ECO:0008006" key="4">
    <source>
        <dbReference type="Google" id="ProtNLM"/>
    </source>
</evidence>
<dbReference type="HOGENOM" id="CLU_1861915_0_0_0"/>
<name>D4H1H8_DENA2</name>
<evidence type="ECO:0000256" key="1">
    <source>
        <dbReference type="SAM" id="SignalP"/>
    </source>
</evidence>
<dbReference type="AlphaFoldDB" id="D4H1H8"/>
<feature type="signal peptide" evidence="1">
    <location>
        <begin position="1"/>
        <end position="19"/>
    </location>
</feature>
<feature type="chain" id="PRO_5003057934" description="Lipoprotein" evidence="1">
    <location>
        <begin position="20"/>
        <end position="137"/>
    </location>
</feature>
<reference evidence="2 3" key="1">
    <citation type="journal article" date="2010" name="Stand. Genomic Sci.">
        <title>Complete genome sequence of Denitrovibrio acetiphilus type strain (N2460).</title>
        <authorList>
            <person name="Kiss H."/>
            <person name="Lang E."/>
            <person name="Lapidus A."/>
            <person name="Copeland A."/>
            <person name="Nolan M."/>
            <person name="Glavina Del Rio T."/>
            <person name="Chen F."/>
            <person name="Lucas S."/>
            <person name="Tice H."/>
            <person name="Cheng J.F."/>
            <person name="Han C."/>
            <person name="Goodwin L."/>
            <person name="Pitluck S."/>
            <person name="Liolios K."/>
            <person name="Pati A."/>
            <person name="Ivanova N."/>
            <person name="Mavromatis K."/>
            <person name="Chen A."/>
            <person name="Palaniappan K."/>
            <person name="Land M."/>
            <person name="Hauser L."/>
            <person name="Chang Y.J."/>
            <person name="Jeffries C.D."/>
            <person name="Detter J.C."/>
            <person name="Brettin T."/>
            <person name="Spring S."/>
            <person name="Rohde M."/>
            <person name="Goker M."/>
            <person name="Woyke T."/>
            <person name="Bristow J."/>
            <person name="Eisen J.A."/>
            <person name="Markowitz V."/>
            <person name="Hugenholtz P."/>
            <person name="Kyrpides N.C."/>
            <person name="Klenk H.P."/>
        </authorList>
    </citation>
    <scope>NUCLEOTIDE SEQUENCE [LARGE SCALE GENOMIC DNA]</scope>
    <source>
        <strain evidence="3">DSM 12809 / NBRC 114555 / N2460</strain>
    </source>
</reference>
<organism evidence="2 3">
    <name type="scientific">Denitrovibrio acetiphilus (strain DSM 12809 / NBRC 114555 / N2460)</name>
    <dbReference type="NCBI Taxonomy" id="522772"/>
    <lineage>
        <taxon>Bacteria</taxon>
        <taxon>Pseudomonadati</taxon>
        <taxon>Deferribacterota</taxon>
        <taxon>Deferribacteres</taxon>
        <taxon>Deferribacterales</taxon>
        <taxon>Geovibrionaceae</taxon>
        <taxon>Denitrovibrio</taxon>
    </lineage>
</organism>
<dbReference type="RefSeq" id="WP_013011248.1">
    <property type="nucleotide sequence ID" value="NC_013943.1"/>
</dbReference>
<dbReference type="InParanoid" id="D4H1H8"/>
<keyword evidence="1" id="KW-0732">Signal</keyword>
<accession>D4H1H8</accession>